<name>A0AAV9DDJ7_ACOCL</name>
<organism evidence="12 13">
    <name type="scientific">Acorus calamus</name>
    <name type="common">Sweet flag</name>
    <dbReference type="NCBI Taxonomy" id="4465"/>
    <lineage>
        <taxon>Eukaryota</taxon>
        <taxon>Viridiplantae</taxon>
        <taxon>Streptophyta</taxon>
        <taxon>Embryophyta</taxon>
        <taxon>Tracheophyta</taxon>
        <taxon>Spermatophyta</taxon>
        <taxon>Magnoliopsida</taxon>
        <taxon>Liliopsida</taxon>
        <taxon>Acoraceae</taxon>
        <taxon>Acorus</taxon>
    </lineage>
</organism>
<dbReference type="GO" id="GO:0003684">
    <property type="term" value="F:damaged DNA binding"/>
    <property type="evidence" value="ECO:0007669"/>
    <property type="project" value="InterPro"/>
</dbReference>
<gene>
    <name evidence="12" type="primary">DDB2</name>
    <name evidence="12" type="ORF">QJS10_CPB14g01748</name>
</gene>
<dbReference type="InterPro" id="IPR036322">
    <property type="entry name" value="WD40_repeat_dom_sf"/>
</dbReference>
<dbReference type="SUPFAM" id="SSF50978">
    <property type="entry name" value="WD40 repeat-like"/>
    <property type="match status" value="1"/>
</dbReference>
<proteinExistence type="inferred from homology"/>
<dbReference type="InterPro" id="IPR001680">
    <property type="entry name" value="WD40_rpt"/>
</dbReference>
<dbReference type="PANTHER" id="PTHR15169">
    <property type="entry name" value="DAMAGE-SPECIFIC DNA BINDING PROTEIN 2"/>
    <property type="match status" value="1"/>
</dbReference>
<comment type="similarity">
    <text evidence="2">Belongs to the WD repeat DDB2/WDR76 family.</text>
</comment>
<evidence type="ECO:0000256" key="11">
    <source>
        <dbReference type="SAM" id="MobiDB-lite"/>
    </source>
</evidence>
<feature type="compositionally biased region" description="Low complexity" evidence="11">
    <location>
        <begin position="47"/>
        <end position="56"/>
    </location>
</feature>
<reference evidence="12" key="2">
    <citation type="submission" date="2023-06" db="EMBL/GenBank/DDBJ databases">
        <authorList>
            <person name="Ma L."/>
            <person name="Liu K.-W."/>
            <person name="Li Z."/>
            <person name="Hsiao Y.-Y."/>
            <person name="Qi Y."/>
            <person name="Fu T."/>
            <person name="Tang G."/>
            <person name="Zhang D."/>
            <person name="Sun W.-H."/>
            <person name="Liu D.-K."/>
            <person name="Li Y."/>
            <person name="Chen G.-Z."/>
            <person name="Liu X.-D."/>
            <person name="Liao X.-Y."/>
            <person name="Jiang Y.-T."/>
            <person name="Yu X."/>
            <person name="Hao Y."/>
            <person name="Huang J."/>
            <person name="Zhao X.-W."/>
            <person name="Ke S."/>
            <person name="Chen Y.-Y."/>
            <person name="Wu W.-L."/>
            <person name="Hsu J.-L."/>
            <person name="Lin Y.-F."/>
            <person name="Huang M.-D."/>
            <person name="Li C.-Y."/>
            <person name="Huang L."/>
            <person name="Wang Z.-W."/>
            <person name="Zhao X."/>
            <person name="Zhong W.-Y."/>
            <person name="Peng D.-H."/>
            <person name="Ahmad S."/>
            <person name="Lan S."/>
            <person name="Zhang J.-S."/>
            <person name="Tsai W.-C."/>
            <person name="Van De Peer Y."/>
            <person name="Liu Z.-J."/>
        </authorList>
    </citation>
    <scope>NUCLEOTIDE SEQUENCE</scope>
    <source>
        <strain evidence="12">CP</strain>
        <tissue evidence="12">Leaves</tissue>
    </source>
</reference>
<keyword evidence="8" id="KW-0234">DNA repair</keyword>
<dbReference type="Gene3D" id="2.130.10.10">
    <property type="entry name" value="YVTN repeat-like/Quinoprotein amine dehydrogenase"/>
    <property type="match status" value="1"/>
</dbReference>
<comment type="caution">
    <text evidence="12">The sequence shown here is derived from an EMBL/GenBank/DDBJ whole genome shotgun (WGS) entry which is preliminary data.</text>
</comment>
<feature type="compositionally biased region" description="Basic and acidic residues" evidence="11">
    <location>
        <begin position="510"/>
        <end position="520"/>
    </location>
</feature>
<evidence type="ECO:0000313" key="13">
    <source>
        <dbReference type="Proteomes" id="UP001180020"/>
    </source>
</evidence>
<dbReference type="SMART" id="SM00320">
    <property type="entry name" value="WD40"/>
    <property type="match status" value="5"/>
</dbReference>
<dbReference type="GO" id="GO:0005634">
    <property type="term" value="C:nucleus"/>
    <property type="evidence" value="ECO:0007669"/>
    <property type="project" value="UniProtKB-SubCell"/>
</dbReference>
<dbReference type="PANTHER" id="PTHR15169:SF0">
    <property type="entry name" value="DNA DAMAGE-BINDING PROTEIN 2"/>
    <property type="match status" value="1"/>
</dbReference>
<accession>A0AAV9DDJ7</accession>
<feature type="region of interest" description="Disordered" evidence="11">
    <location>
        <begin position="1"/>
        <end position="60"/>
    </location>
</feature>
<protein>
    <submittedName>
        <fullName evidence="12">Protein DAMAGED DNA-BINDING 2</fullName>
    </submittedName>
</protein>
<keyword evidence="6" id="KW-0833">Ubl conjugation pathway</keyword>
<dbReference type="PROSITE" id="PS50294">
    <property type="entry name" value="WD_REPEATS_REGION"/>
    <property type="match status" value="1"/>
</dbReference>
<feature type="compositionally biased region" description="Basic and acidic residues" evidence="11">
    <location>
        <begin position="530"/>
        <end position="540"/>
    </location>
</feature>
<evidence type="ECO:0000256" key="5">
    <source>
        <dbReference type="ARBA" id="ARBA00022763"/>
    </source>
</evidence>
<dbReference type="InterPro" id="IPR015943">
    <property type="entry name" value="WD40/YVTN_repeat-like_dom_sf"/>
</dbReference>
<evidence type="ECO:0000256" key="9">
    <source>
        <dbReference type="ARBA" id="ARBA00023242"/>
    </source>
</evidence>
<keyword evidence="7 12" id="KW-0238">DNA-binding</keyword>
<dbReference type="Proteomes" id="UP001180020">
    <property type="component" value="Unassembled WGS sequence"/>
</dbReference>
<feature type="compositionally biased region" description="Acidic residues" evidence="11">
    <location>
        <begin position="35"/>
        <end position="46"/>
    </location>
</feature>
<evidence type="ECO:0000256" key="4">
    <source>
        <dbReference type="ARBA" id="ARBA00022737"/>
    </source>
</evidence>
<comment type="subcellular location">
    <subcellularLocation>
        <location evidence="1">Nucleus</location>
    </subcellularLocation>
</comment>
<dbReference type="EMBL" id="JAUJYO010000014">
    <property type="protein sequence ID" value="KAK1299260.1"/>
    <property type="molecule type" value="Genomic_DNA"/>
</dbReference>
<evidence type="ECO:0000256" key="10">
    <source>
        <dbReference type="PROSITE-ProRule" id="PRU00221"/>
    </source>
</evidence>
<sequence length="576" mass="64635">MPPQKRATRRSPTPPRVVFAEEETGSDDSSSTSGGEEEEEEEEEVVGGDAVTVGEDINGGKSIHEAPVSIKITRRVCKVCKGTGHEAGFRGATYIDCPKKPCFLCKLPGHTTMTCPHRVAMEHGVVPAPRRHSRTPLDYVFERQLRPEIPKIKPAFVVPDQVDCAIIKFHSRRITCLEFHPTKNNVVLSGDKIKILFDIPCFFLLDSKKGQLGIWDYGMLHEKIVYRSIHSCILNNMKFNPVNEDTLFTSSSDGTICCTDLETGIPSILMDLNPDGWHGPANWVMLYGMDTNIERGLVLVADNFGHLYLVDARTRMRSGQSILVHKKGTKVVGLHCNPVHPDLLLSCGNDHFARIWDLRRLEAGSCLESLAHGRVVNSAYFSPLTGTKILTTSQDNRIRVWDSIFGNLERPSREVVHSHDFNRHLTPFKAEWDPKDPSESLVVIGRYISENYNGVALHPIDFIDMSTGQLVAEVMESNITTISPVNKLHPRDDILATGSSRSIFIWRPKEASKPEEEQQGKRFKAFTCGKNEKKSKGKFDDESDDDFGDFIRNSKRSRALKSERKPTQAKQSKSRT</sequence>
<evidence type="ECO:0000256" key="8">
    <source>
        <dbReference type="ARBA" id="ARBA00023204"/>
    </source>
</evidence>
<dbReference type="GO" id="GO:0080008">
    <property type="term" value="C:Cul4-RING E3 ubiquitin ligase complex"/>
    <property type="evidence" value="ECO:0007669"/>
    <property type="project" value="InterPro"/>
</dbReference>
<keyword evidence="5" id="KW-0227">DNA damage</keyword>
<reference evidence="12" key="1">
    <citation type="journal article" date="2023" name="Nat. Commun.">
        <title>Diploid and tetraploid genomes of Acorus and the evolution of monocots.</title>
        <authorList>
            <person name="Ma L."/>
            <person name="Liu K.W."/>
            <person name="Li Z."/>
            <person name="Hsiao Y.Y."/>
            <person name="Qi Y."/>
            <person name="Fu T."/>
            <person name="Tang G.D."/>
            <person name="Zhang D."/>
            <person name="Sun W.H."/>
            <person name="Liu D.K."/>
            <person name="Li Y."/>
            <person name="Chen G.Z."/>
            <person name="Liu X.D."/>
            <person name="Liao X.Y."/>
            <person name="Jiang Y.T."/>
            <person name="Yu X."/>
            <person name="Hao Y."/>
            <person name="Huang J."/>
            <person name="Zhao X.W."/>
            <person name="Ke S."/>
            <person name="Chen Y.Y."/>
            <person name="Wu W.L."/>
            <person name="Hsu J.L."/>
            <person name="Lin Y.F."/>
            <person name="Huang M.D."/>
            <person name="Li C.Y."/>
            <person name="Huang L."/>
            <person name="Wang Z.W."/>
            <person name="Zhao X."/>
            <person name="Zhong W.Y."/>
            <person name="Peng D.H."/>
            <person name="Ahmad S."/>
            <person name="Lan S."/>
            <person name="Zhang J.S."/>
            <person name="Tsai W.C."/>
            <person name="Van de Peer Y."/>
            <person name="Liu Z.J."/>
        </authorList>
    </citation>
    <scope>NUCLEOTIDE SEQUENCE</scope>
    <source>
        <strain evidence="12">CP</strain>
    </source>
</reference>
<evidence type="ECO:0000256" key="1">
    <source>
        <dbReference type="ARBA" id="ARBA00004123"/>
    </source>
</evidence>
<dbReference type="AlphaFoldDB" id="A0AAV9DDJ7"/>
<dbReference type="PROSITE" id="PS50082">
    <property type="entry name" value="WD_REPEATS_2"/>
    <property type="match status" value="1"/>
</dbReference>
<dbReference type="Pfam" id="PF00400">
    <property type="entry name" value="WD40"/>
    <property type="match status" value="1"/>
</dbReference>
<dbReference type="InterPro" id="IPR033312">
    <property type="entry name" value="DDB2"/>
</dbReference>
<dbReference type="GO" id="GO:0006281">
    <property type="term" value="P:DNA repair"/>
    <property type="evidence" value="ECO:0007669"/>
    <property type="project" value="UniProtKB-KW"/>
</dbReference>
<keyword evidence="4" id="KW-0677">Repeat</keyword>
<evidence type="ECO:0000256" key="3">
    <source>
        <dbReference type="ARBA" id="ARBA00022574"/>
    </source>
</evidence>
<feature type="region of interest" description="Disordered" evidence="11">
    <location>
        <begin position="510"/>
        <end position="576"/>
    </location>
</feature>
<evidence type="ECO:0000256" key="6">
    <source>
        <dbReference type="ARBA" id="ARBA00022786"/>
    </source>
</evidence>
<evidence type="ECO:0000256" key="7">
    <source>
        <dbReference type="ARBA" id="ARBA00023125"/>
    </source>
</evidence>
<dbReference type="GO" id="GO:0009411">
    <property type="term" value="P:response to UV"/>
    <property type="evidence" value="ECO:0007669"/>
    <property type="project" value="TreeGrafter"/>
</dbReference>
<feature type="repeat" description="WD" evidence="10">
    <location>
        <begin position="369"/>
        <end position="402"/>
    </location>
</feature>
<evidence type="ECO:0000256" key="2">
    <source>
        <dbReference type="ARBA" id="ARBA00005434"/>
    </source>
</evidence>
<keyword evidence="13" id="KW-1185">Reference proteome</keyword>
<evidence type="ECO:0000313" key="12">
    <source>
        <dbReference type="EMBL" id="KAK1299260.1"/>
    </source>
</evidence>
<keyword evidence="9" id="KW-0539">Nucleus</keyword>
<keyword evidence="3 10" id="KW-0853">WD repeat</keyword>